<comment type="caution">
    <text evidence="1">The sequence shown here is derived from an EMBL/GenBank/DDBJ whole genome shotgun (WGS) entry which is preliminary data.</text>
</comment>
<sequence length="69" mass="7602">MVDLFRALPVVIVWRSFIDPVEFSGAPLRGAEFRENGYIDPPSTRYGRELCTAADMLSHSPGDTSALSD</sequence>
<dbReference type="PANTHER" id="PTHR35796:SF3">
    <property type="entry name" value="BHLH DOMAIN-CONTAINING PROTEIN"/>
    <property type="match status" value="1"/>
</dbReference>
<protein>
    <submittedName>
        <fullName evidence="1">Uncharacterized protein</fullName>
    </submittedName>
</protein>
<dbReference type="VEuPathDB" id="FungiDB:PC110_g11688"/>
<gene>
    <name evidence="1" type="ORF">JG687_00007953</name>
</gene>
<dbReference type="OrthoDB" id="64619at2759"/>
<dbReference type="EMBL" id="JAENGZ010000366">
    <property type="protein sequence ID" value="KAG6960944.1"/>
    <property type="molecule type" value="Genomic_DNA"/>
</dbReference>
<evidence type="ECO:0000313" key="1">
    <source>
        <dbReference type="EMBL" id="KAG6960944.1"/>
    </source>
</evidence>
<proteinExistence type="predicted"/>
<reference evidence="1" key="1">
    <citation type="submission" date="2021-01" db="EMBL/GenBank/DDBJ databases">
        <title>Phytophthora aleatoria, a newly-described species from Pinus radiata is distinct from Phytophthora cactorum isolates based on comparative genomics.</title>
        <authorList>
            <person name="Mcdougal R."/>
            <person name="Panda P."/>
            <person name="Williams N."/>
            <person name="Studholme D.J."/>
        </authorList>
    </citation>
    <scope>NUCLEOTIDE SEQUENCE</scope>
    <source>
        <strain evidence="1">NZFS 3830</strain>
    </source>
</reference>
<dbReference type="PANTHER" id="PTHR35796">
    <property type="entry name" value="HYPOTHETICAL CYTOSOLIC PROTEIN"/>
    <property type="match status" value="1"/>
</dbReference>
<evidence type="ECO:0000313" key="2">
    <source>
        <dbReference type="Proteomes" id="UP000688947"/>
    </source>
</evidence>
<organism evidence="1 2">
    <name type="scientific">Phytophthora cactorum</name>
    <dbReference type="NCBI Taxonomy" id="29920"/>
    <lineage>
        <taxon>Eukaryota</taxon>
        <taxon>Sar</taxon>
        <taxon>Stramenopiles</taxon>
        <taxon>Oomycota</taxon>
        <taxon>Peronosporomycetes</taxon>
        <taxon>Peronosporales</taxon>
        <taxon>Peronosporaceae</taxon>
        <taxon>Phytophthora</taxon>
    </lineage>
</organism>
<name>A0A8T1UFL8_9STRA</name>
<dbReference type="AlphaFoldDB" id="A0A8T1UFL8"/>
<dbReference type="Proteomes" id="UP000688947">
    <property type="component" value="Unassembled WGS sequence"/>
</dbReference>
<accession>A0A8T1UFL8</accession>